<dbReference type="GO" id="GO:0005524">
    <property type="term" value="F:ATP binding"/>
    <property type="evidence" value="ECO:0007669"/>
    <property type="project" value="UniProtKB-UniRule"/>
</dbReference>
<evidence type="ECO:0000256" key="1">
    <source>
        <dbReference type="ARBA" id="ARBA00007352"/>
    </source>
</evidence>
<dbReference type="InterPro" id="IPR000808">
    <property type="entry name" value="Mrp-like_CS"/>
</dbReference>
<comment type="subunit">
    <text evidence="8">Homodimer.</text>
</comment>
<dbReference type="GO" id="GO:0046872">
    <property type="term" value="F:metal ion binding"/>
    <property type="evidence" value="ECO:0007669"/>
    <property type="project" value="UniProtKB-KW"/>
</dbReference>
<sequence length="355" mass="38344">MITTEQVLDALRKVQDPELHKSIVELNMVRNILVQGWSVSLEIILTIQGCPLKAKIQQDVEEAIQGLGASEVHISFGSMTDEERAALTAALRKDSTTTNGMPAMLQEDSGVTFITITSGKGGVGKSTVSVNLAIALAGLGKRVGLIDADIYGFSVPAMMGITESPTMIDKMAIPVESHGVKVISMGFFAGNNAPVMWRGPMLNKWIRNFLAQTHWGELDYVLLDLPPGTGDVAIDVAAMIPQAKEIIVTTPQATASFVATRAGSMALHTKHEILGVVENMAYYEDPDGTKKYLLGKGGGDRLADTLQTQVIARIPFAQPEENMQTSVYDEDSILGEIYSSLAEEIDYRLMGSSER</sequence>
<dbReference type="PANTHER" id="PTHR42961">
    <property type="entry name" value="IRON-SULFUR PROTEIN NUBPL"/>
    <property type="match status" value="1"/>
</dbReference>
<dbReference type="RefSeq" id="WP_122922541.1">
    <property type="nucleotide sequence ID" value="NZ_RHHU01000003.1"/>
</dbReference>
<dbReference type="Pfam" id="PF01883">
    <property type="entry name" value="FeS_assembly_P"/>
    <property type="match status" value="1"/>
</dbReference>
<evidence type="ECO:0000256" key="6">
    <source>
        <dbReference type="ARBA" id="ARBA00023004"/>
    </source>
</evidence>
<dbReference type="GO" id="GO:0016887">
    <property type="term" value="F:ATP hydrolysis activity"/>
    <property type="evidence" value="ECO:0007669"/>
    <property type="project" value="UniProtKB-UniRule"/>
</dbReference>
<evidence type="ECO:0000256" key="3">
    <source>
        <dbReference type="ARBA" id="ARBA00022723"/>
    </source>
</evidence>
<evidence type="ECO:0000313" key="10">
    <source>
        <dbReference type="EMBL" id="RNB88436.1"/>
    </source>
</evidence>
<keyword evidence="11" id="KW-1185">Reference proteome</keyword>
<dbReference type="HAMAP" id="MF_02040">
    <property type="entry name" value="Mrp_NBP35"/>
    <property type="match status" value="1"/>
</dbReference>
<dbReference type="GO" id="GO:0051539">
    <property type="term" value="F:4 iron, 4 sulfur cluster binding"/>
    <property type="evidence" value="ECO:0007669"/>
    <property type="project" value="TreeGrafter"/>
</dbReference>
<reference evidence="10 11" key="1">
    <citation type="submission" date="2018-10" db="EMBL/GenBank/DDBJ databases">
        <title>Phylogenomics of Brevibacillus.</title>
        <authorList>
            <person name="Dunlap C."/>
        </authorList>
    </citation>
    <scope>NUCLEOTIDE SEQUENCE [LARGE SCALE GENOMIC DNA]</scope>
    <source>
        <strain evidence="10 11">JCM 15774</strain>
    </source>
</reference>
<comment type="similarity">
    <text evidence="1">In the N-terminal section; belongs to the MIP18 family.</text>
</comment>
<keyword evidence="6 8" id="KW-0408">Iron</keyword>
<comment type="caution">
    <text evidence="10">The sequence shown here is derived from an EMBL/GenBank/DDBJ whole genome shotgun (WGS) entry which is preliminary data.</text>
</comment>
<keyword evidence="3 8" id="KW-0479">Metal-binding</keyword>
<feature type="binding site" evidence="8">
    <location>
        <begin position="119"/>
        <end position="126"/>
    </location>
    <ligand>
        <name>ATP</name>
        <dbReference type="ChEBI" id="CHEBI:30616"/>
    </ligand>
</feature>
<dbReference type="Gene3D" id="3.30.300.130">
    <property type="entry name" value="Fe-S cluster assembly (FSCA)"/>
    <property type="match status" value="1"/>
</dbReference>
<evidence type="ECO:0000256" key="2">
    <source>
        <dbReference type="ARBA" id="ARBA00008205"/>
    </source>
</evidence>
<evidence type="ECO:0000256" key="4">
    <source>
        <dbReference type="ARBA" id="ARBA00022741"/>
    </source>
</evidence>
<comment type="similarity">
    <text evidence="8">Belongs to the Mrp/NBP35 ATP-binding proteins family.</text>
</comment>
<dbReference type="InterPro" id="IPR034904">
    <property type="entry name" value="FSCA_dom_sf"/>
</dbReference>
<keyword evidence="7 8" id="KW-0411">Iron-sulfur</keyword>
<dbReference type="Proteomes" id="UP000269573">
    <property type="component" value="Unassembled WGS sequence"/>
</dbReference>
<evidence type="ECO:0000259" key="9">
    <source>
        <dbReference type="Pfam" id="PF01883"/>
    </source>
</evidence>
<dbReference type="PANTHER" id="PTHR42961:SF2">
    <property type="entry name" value="IRON-SULFUR PROTEIN NUBPL"/>
    <property type="match status" value="1"/>
</dbReference>
<dbReference type="Pfam" id="PF10609">
    <property type="entry name" value="ParA"/>
    <property type="match status" value="1"/>
</dbReference>
<dbReference type="EMBL" id="RHHU01000003">
    <property type="protein sequence ID" value="RNB88436.1"/>
    <property type="molecule type" value="Genomic_DNA"/>
</dbReference>
<protein>
    <recommendedName>
        <fullName evidence="8">Iron-sulfur cluster carrier protein</fullName>
    </recommendedName>
</protein>
<proteinExistence type="inferred from homology"/>
<keyword evidence="4 8" id="KW-0547">Nucleotide-binding</keyword>
<dbReference type="InterPro" id="IPR044304">
    <property type="entry name" value="NUBPL-like"/>
</dbReference>
<dbReference type="SUPFAM" id="SSF52540">
    <property type="entry name" value="P-loop containing nucleoside triphosphate hydrolases"/>
    <property type="match status" value="1"/>
</dbReference>
<dbReference type="InterPro" id="IPR033756">
    <property type="entry name" value="YlxH/NBP35"/>
</dbReference>
<comment type="similarity">
    <text evidence="2">In the C-terminal section; belongs to the Mrp/NBP35 ATP-binding proteins family.</text>
</comment>
<dbReference type="AlphaFoldDB" id="A0A3M8DK61"/>
<name>A0A3M8DK61_9BACL</name>
<dbReference type="InterPro" id="IPR027417">
    <property type="entry name" value="P-loop_NTPase"/>
</dbReference>
<evidence type="ECO:0000256" key="7">
    <source>
        <dbReference type="ARBA" id="ARBA00023014"/>
    </source>
</evidence>
<evidence type="ECO:0000256" key="5">
    <source>
        <dbReference type="ARBA" id="ARBA00022840"/>
    </source>
</evidence>
<comment type="function">
    <text evidence="8">Binds and transfers iron-sulfur (Fe-S) clusters to target apoproteins. Can hydrolyze ATP.</text>
</comment>
<dbReference type="InterPro" id="IPR019591">
    <property type="entry name" value="Mrp/NBP35_ATP-bd"/>
</dbReference>
<keyword evidence="8" id="KW-0378">Hydrolase</keyword>
<dbReference type="GO" id="GO:0016226">
    <property type="term" value="P:iron-sulfur cluster assembly"/>
    <property type="evidence" value="ECO:0007669"/>
    <property type="project" value="InterPro"/>
</dbReference>
<dbReference type="GO" id="GO:0140663">
    <property type="term" value="F:ATP-dependent FeS chaperone activity"/>
    <property type="evidence" value="ECO:0007669"/>
    <property type="project" value="InterPro"/>
</dbReference>
<gene>
    <name evidence="10" type="ORF">EDM59_04765</name>
</gene>
<dbReference type="InterPro" id="IPR002744">
    <property type="entry name" value="MIP18-like"/>
</dbReference>
<organism evidence="10 11">
    <name type="scientific">Brevibacillus nitrificans</name>
    <dbReference type="NCBI Taxonomy" id="651560"/>
    <lineage>
        <taxon>Bacteria</taxon>
        <taxon>Bacillati</taxon>
        <taxon>Bacillota</taxon>
        <taxon>Bacilli</taxon>
        <taxon>Bacillales</taxon>
        <taxon>Paenibacillaceae</taxon>
        <taxon>Brevibacillus</taxon>
    </lineage>
</organism>
<dbReference type="PROSITE" id="PS01215">
    <property type="entry name" value="MRP"/>
    <property type="match status" value="1"/>
</dbReference>
<dbReference type="Gene3D" id="3.40.50.300">
    <property type="entry name" value="P-loop containing nucleotide triphosphate hydrolases"/>
    <property type="match status" value="1"/>
</dbReference>
<evidence type="ECO:0000256" key="8">
    <source>
        <dbReference type="HAMAP-Rule" id="MF_02040"/>
    </source>
</evidence>
<feature type="domain" description="MIP18 family-like" evidence="9">
    <location>
        <begin position="5"/>
        <end position="69"/>
    </location>
</feature>
<accession>A0A3M8DK61</accession>
<evidence type="ECO:0000313" key="11">
    <source>
        <dbReference type="Proteomes" id="UP000269573"/>
    </source>
</evidence>
<keyword evidence="5 8" id="KW-0067">ATP-binding</keyword>
<dbReference type="SUPFAM" id="SSF117916">
    <property type="entry name" value="Fe-S cluster assembly (FSCA) domain-like"/>
    <property type="match status" value="1"/>
</dbReference>
<dbReference type="CDD" id="cd02037">
    <property type="entry name" value="Mrp_NBP35"/>
    <property type="match status" value="1"/>
</dbReference>